<feature type="binding site" evidence="8">
    <location>
        <position position="131"/>
    </location>
    <ligand>
        <name>FMN</name>
        <dbReference type="ChEBI" id="CHEBI:58210"/>
    </ligand>
</feature>
<proteinExistence type="inferred from homology"/>
<keyword evidence="4" id="KW-0560">Oxidoreductase</keyword>
<comment type="cofactor">
    <cofactor evidence="1">
        <name>FMN</name>
        <dbReference type="ChEBI" id="CHEBI:58210"/>
    </cofactor>
</comment>
<evidence type="ECO:0000256" key="3">
    <source>
        <dbReference type="ARBA" id="ARBA00013087"/>
    </source>
</evidence>
<feature type="binding site" evidence="8">
    <location>
        <position position="218"/>
    </location>
    <ligand>
        <name>glyoxylate</name>
        <dbReference type="ChEBI" id="CHEBI:36655"/>
    </ligand>
</feature>
<organism evidence="10 11">
    <name type="scientific">Saponaria officinalis</name>
    <name type="common">Common soapwort</name>
    <name type="synonym">Lychnis saponaria</name>
    <dbReference type="NCBI Taxonomy" id="3572"/>
    <lineage>
        <taxon>Eukaryota</taxon>
        <taxon>Viridiplantae</taxon>
        <taxon>Streptophyta</taxon>
        <taxon>Embryophyta</taxon>
        <taxon>Tracheophyta</taxon>
        <taxon>Spermatophyta</taxon>
        <taxon>Magnoliopsida</taxon>
        <taxon>eudicotyledons</taxon>
        <taxon>Gunneridae</taxon>
        <taxon>Pentapetalae</taxon>
        <taxon>Caryophyllales</taxon>
        <taxon>Caryophyllaceae</taxon>
        <taxon>Caryophylleae</taxon>
        <taxon>Saponaria</taxon>
    </lineage>
</organism>
<dbReference type="GO" id="GO:0003973">
    <property type="term" value="F:(S)-2-hydroxy-acid oxidase activity"/>
    <property type="evidence" value="ECO:0007669"/>
    <property type="project" value="UniProtKB-EC"/>
</dbReference>
<dbReference type="GO" id="GO:0005777">
    <property type="term" value="C:peroxisome"/>
    <property type="evidence" value="ECO:0007669"/>
    <property type="project" value="UniProtKB-SubCell"/>
</dbReference>
<evidence type="ECO:0000313" key="10">
    <source>
        <dbReference type="EMBL" id="KAK9697329.1"/>
    </source>
</evidence>
<feature type="binding site" evidence="8">
    <location>
        <begin position="272"/>
        <end position="273"/>
    </location>
    <ligand>
        <name>FMN</name>
        <dbReference type="ChEBI" id="CHEBI:58210"/>
    </ligand>
</feature>
<evidence type="ECO:0000256" key="1">
    <source>
        <dbReference type="ARBA" id="ARBA00001917"/>
    </source>
</evidence>
<protein>
    <recommendedName>
        <fullName evidence="3">(S)-2-hydroxy-acid oxidase</fullName>
        <ecNumber evidence="3">1.1.3.15</ecNumber>
    </recommendedName>
</protein>
<dbReference type="PANTHER" id="PTHR10578:SF67">
    <property type="entry name" value="PEROXISOMAL (S)-2-HYDROXYACID OXIDASE GLO3"/>
    <property type="match status" value="1"/>
</dbReference>
<feature type="binding site" evidence="8">
    <location>
        <begin position="79"/>
        <end position="81"/>
    </location>
    <ligand>
        <name>FMN</name>
        <dbReference type="ChEBI" id="CHEBI:58210"/>
    </ligand>
</feature>
<feature type="binding site" evidence="8">
    <location>
        <begin position="249"/>
        <end position="253"/>
    </location>
    <ligand>
        <name>FMN</name>
        <dbReference type="ChEBI" id="CHEBI:58210"/>
    </ligand>
</feature>
<feature type="active site" description="Proton acceptor" evidence="7">
    <location>
        <position position="218"/>
    </location>
</feature>
<keyword evidence="5" id="KW-0576">Peroxisome</keyword>
<feature type="domain" description="FMN hydroxy acid dehydrogenase" evidence="9">
    <location>
        <begin position="1"/>
        <end position="323"/>
    </location>
</feature>
<feature type="binding site" evidence="8">
    <location>
        <position position="194"/>
    </location>
    <ligand>
        <name>FMN</name>
        <dbReference type="ChEBI" id="CHEBI:58210"/>
    </ligand>
</feature>
<dbReference type="GO" id="GO:0010181">
    <property type="term" value="F:FMN binding"/>
    <property type="evidence" value="ECO:0007669"/>
    <property type="project" value="InterPro"/>
</dbReference>
<dbReference type="Pfam" id="PF01070">
    <property type="entry name" value="FMN_dh"/>
    <property type="match status" value="1"/>
</dbReference>
<dbReference type="CDD" id="cd02809">
    <property type="entry name" value="alpha_hydroxyacid_oxid_FMN"/>
    <property type="match status" value="1"/>
</dbReference>
<evidence type="ECO:0000259" key="9">
    <source>
        <dbReference type="PROSITE" id="PS51349"/>
    </source>
</evidence>
<dbReference type="InterPro" id="IPR013785">
    <property type="entry name" value="Aldolase_TIM"/>
</dbReference>
<keyword evidence="8" id="KW-0285">Flavoprotein</keyword>
<evidence type="ECO:0000256" key="4">
    <source>
        <dbReference type="ARBA" id="ARBA00023002"/>
    </source>
</evidence>
<evidence type="ECO:0000256" key="7">
    <source>
        <dbReference type="PIRSR" id="PIRSR000138-1"/>
    </source>
</evidence>
<feature type="binding site" evidence="8">
    <location>
        <position position="140"/>
    </location>
    <ligand>
        <name>glyoxylate</name>
        <dbReference type="ChEBI" id="CHEBI:36655"/>
    </ligand>
</feature>
<dbReference type="InterPro" id="IPR037396">
    <property type="entry name" value="FMN_HAD"/>
</dbReference>
<comment type="subcellular location">
    <subcellularLocation>
        <location evidence="2">Peroxisome</location>
    </subcellularLocation>
</comment>
<evidence type="ECO:0000256" key="8">
    <source>
        <dbReference type="PIRSR" id="PIRSR000138-2"/>
    </source>
</evidence>
<evidence type="ECO:0000256" key="6">
    <source>
        <dbReference type="ARBA" id="ARBA00024042"/>
    </source>
</evidence>
<dbReference type="InterPro" id="IPR012133">
    <property type="entry name" value="Alpha-hydoxy_acid_DH_FMN"/>
</dbReference>
<dbReference type="EMBL" id="JBDFQZ010000008">
    <property type="protein sequence ID" value="KAK9697329.1"/>
    <property type="molecule type" value="Genomic_DNA"/>
</dbReference>
<dbReference type="InterPro" id="IPR000262">
    <property type="entry name" value="FMN-dep_DH"/>
</dbReference>
<accession>A0AAW1J2M5</accession>
<dbReference type="PANTHER" id="PTHR10578">
    <property type="entry name" value="S -2-HYDROXY-ACID OXIDASE-RELATED"/>
    <property type="match status" value="1"/>
</dbReference>
<reference evidence="10" key="1">
    <citation type="submission" date="2024-03" db="EMBL/GenBank/DDBJ databases">
        <title>WGS assembly of Saponaria officinalis var. Norfolk2.</title>
        <authorList>
            <person name="Jenkins J."/>
            <person name="Shu S."/>
            <person name="Grimwood J."/>
            <person name="Barry K."/>
            <person name="Goodstein D."/>
            <person name="Schmutz J."/>
            <person name="Leebens-Mack J."/>
            <person name="Osbourn A."/>
        </authorList>
    </citation>
    <scope>NUCLEOTIDE SEQUENCE [LARGE SCALE GENOMIC DNA]</scope>
    <source>
        <strain evidence="10">JIC</strain>
    </source>
</reference>
<gene>
    <name evidence="10" type="ORF">RND81_08G030500</name>
</gene>
<name>A0AAW1J2M5_SAPOF</name>
<dbReference type="PROSITE" id="PS51349">
    <property type="entry name" value="FMN_HYDROXY_ACID_DH_2"/>
    <property type="match status" value="1"/>
</dbReference>
<evidence type="ECO:0000313" key="11">
    <source>
        <dbReference type="Proteomes" id="UP001443914"/>
    </source>
</evidence>
<feature type="binding site" evidence="8">
    <location>
        <position position="216"/>
    </location>
    <ligand>
        <name>FMN</name>
        <dbReference type="ChEBI" id="CHEBI:58210"/>
    </ligand>
</feature>
<keyword evidence="11" id="KW-1185">Reference proteome</keyword>
<dbReference type="Gene3D" id="3.20.20.70">
    <property type="entry name" value="Aldolase class I"/>
    <property type="match status" value="2"/>
</dbReference>
<dbReference type="PIRSF" id="PIRSF000138">
    <property type="entry name" value="Al-hdrx_acd_dh"/>
    <property type="match status" value="1"/>
</dbReference>
<evidence type="ECO:0000256" key="2">
    <source>
        <dbReference type="ARBA" id="ARBA00004275"/>
    </source>
</evidence>
<keyword evidence="8" id="KW-0288">FMN</keyword>
<dbReference type="EC" id="1.1.3.15" evidence="3"/>
<dbReference type="AlphaFoldDB" id="A0AAW1J2M5"/>
<sequence length="329" mass="35637">MAAEPVNVSEFQELARRALPKIYYDFFAGGAEDEHTLKENVNAFSRILIRPRILVDVSRIDLSTSILGHNISAPIMIAPTGYHKFAHLEGEIATAKAAAASKTIMVYRDRKLSAWLIQRAERSGYKAIVVTVDTPRLGRREADIKNKLIGPQRKNLEGYMSTEIVSVKGSSLKAFANSTFDPSLSVTKLPILIKGILTHEDATKAVEVGVDGIIVSNHGARQLDYAPATITALEEVVHAVGCKIPVLFDGGVRRGTDVFKALALGAHAVLVGRPILFGLAANGENGVKSVLGMLKNELELTMALAGCSSIKDISRNHVTTEPHKRRSLL</sequence>
<dbReference type="InterPro" id="IPR008259">
    <property type="entry name" value="FMN_hydac_DH_AS"/>
</dbReference>
<feature type="binding site" evidence="8">
    <location>
        <position position="221"/>
    </location>
    <ligand>
        <name>glyoxylate</name>
        <dbReference type="ChEBI" id="CHEBI:36655"/>
    </ligand>
</feature>
<comment type="similarity">
    <text evidence="6">Belongs to the FMN-dependent alpha-hydroxy acid dehydrogenase family.</text>
</comment>
<dbReference type="SUPFAM" id="SSF51395">
    <property type="entry name" value="FMN-linked oxidoreductases"/>
    <property type="match status" value="1"/>
</dbReference>
<evidence type="ECO:0000256" key="5">
    <source>
        <dbReference type="ARBA" id="ARBA00023140"/>
    </source>
</evidence>
<dbReference type="PROSITE" id="PS00557">
    <property type="entry name" value="FMN_HYDROXY_ACID_DH_1"/>
    <property type="match status" value="1"/>
</dbReference>
<comment type="caution">
    <text evidence="10">The sequence shown here is derived from an EMBL/GenBank/DDBJ whole genome shotgun (WGS) entry which is preliminary data.</text>
</comment>
<dbReference type="Proteomes" id="UP001443914">
    <property type="component" value="Unassembled WGS sequence"/>
</dbReference>